<accession>A0A9D3YGD3</accession>
<reference evidence="1" key="1">
    <citation type="journal article" date="2019" name="bioRxiv">
        <title>The Genome of the Zebra Mussel, Dreissena polymorpha: A Resource for Invasive Species Research.</title>
        <authorList>
            <person name="McCartney M.A."/>
            <person name="Auch B."/>
            <person name="Kono T."/>
            <person name="Mallez S."/>
            <person name="Zhang Y."/>
            <person name="Obille A."/>
            <person name="Becker A."/>
            <person name="Abrahante J.E."/>
            <person name="Garbe J."/>
            <person name="Badalamenti J.P."/>
            <person name="Herman A."/>
            <person name="Mangelson H."/>
            <person name="Liachko I."/>
            <person name="Sullivan S."/>
            <person name="Sone E.D."/>
            <person name="Koren S."/>
            <person name="Silverstein K.A.T."/>
            <person name="Beckman K.B."/>
            <person name="Gohl D.M."/>
        </authorList>
    </citation>
    <scope>NUCLEOTIDE SEQUENCE</scope>
    <source>
        <strain evidence="1">Duluth1</strain>
        <tissue evidence="1">Whole animal</tissue>
    </source>
</reference>
<keyword evidence="2" id="KW-1185">Reference proteome</keyword>
<evidence type="ECO:0000313" key="1">
    <source>
        <dbReference type="EMBL" id="KAH3700094.1"/>
    </source>
</evidence>
<name>A0A9D3YGD3_DREPO</name>
<organism evidence="1 2">
    <name type="scientific">Dreissena polymorpha</name>
    <name type="common">Zebra mussel</name>
    <name type="synonym">Mytilus polymorpha</name>
    <dbReference type="NCBI Taxonomy" id="45954"/>
    <lineage>
        <taxon>Eukaryota</taxon>
        <taxon>Metazoa</taxon>
        <taxon>Spiralia</taxon>
        <taxon>Lophotrochozoa</taxon>
        <taxon>Mollusca</taxon>
        <taxon>Bivalvia</taxon>
        <taxon>Autobranchia</taxon>
        <taxon>Heteroconchia</taxon>
        <taxon>Euheterodonta</taxon>
        <taxon>Imparidentia</taxon>
        <taxon>Neoheterodontei</taxon>
        <taxon>Myida</taxon>
        <taxon>Dreissenoidea</taxon>
        <taxon>Dreissenidae</taxon>
        <taxon>Dreissena</taxon>
    </lineage>
</organism>
<comment type="caution">
    <text evidence="1">The sequence shown here is derived from an EMBL/GenBank/DDBJ whole genome shotgun (WGS) entry which is preliminary data.</text>
</comment>
<dbReference type="Proteomes" id="UP000828390">
    <property type="component" value="Unassembled WGS sequence"/>
</dbReference>
<sequence length="112" mass="12667">MGIRTIRTMDHTAQISGPYGSDYRTIRPRFADHTRRVCEYFVDGWHFTNREQQKPRAREIAGSIPCCTAPSNSSFARDVKPRCSVLGAIHRALKDPGSPLERGVSCILYYPP</sequence>
<evidence type="ECO:0000313" key="2">
    <source>
        <dbReference type="Proteomes" id="UP000828390"/>
    </source>
</evidence>
<dbReference type="AlphaFoldDB" id="A0A9D3YGD3"/>
<gene>
    <name evidence="1" type="ORF">DPMN_075062</name>
</gene>
<proteinExistence type="predicted"/>
<dbReference type="EMBL" id="JAIWYP010000015">
    <property type="protein sequence ID" value="KAH3700094.1"/>
    <property type="molecule type" value="Genomic_DNA"/>
</dbReference>
<protein>
    <submittedName>
        <fullName evidence="1">Uncharacterized protein</fullName>
    </submittedName>
</protein>
<reference evidence="1" key="2">
    <citation type="submission" date="2020-11" db="EMBL/GenBank/DDBJ databases">
        <authorList>
            <person name="McCartney M.A."/>
            <person name="Auch B."/>
            <person name="Kono T."/>
            <person name="Mallez S."/>
            <person name="Becker A."/>
            <person name="Gohl D.M."/>
            <person name="Silverstein K.A.T."/>
            <person name="Koren S."/>
            <person name="Bechman K.B."/>
            <person name="Herman A."/>
            <person name="Abrahante J.E."/>
            <person name="Garbe J."/>
        </authorList>
    </citation>
    <scope>NUCLEOTIDE SEQUENCE</scope>
    <source>
        <strain evidence="1">Duluth1</strain>
        <tissue evidence="1">Whole animal</tissue>
    </source>
</reference>